<dbReference type="PANTHER" id="PTHR44103">
    <property type="entry name" value="PROPROTEIN CONVERTASE P"/>
    <property type="match status" value="1"/>
</dbReference>
<feature type="chain" id="PRO_5024429313" description="VCBS repeat-containing protein" evidence="2">
    <location>
        <begin position="29"/>
        <end position="501"/>
    </location>
</feature>
<comment type="caution">
    <text evidence="3">The sequence shown here is derived from an EMBL/GenBank/DDBJ whole genome shotgun (WGS) entry which is preliminary data.</text>
</comment>
<dbReference type="Pfam" id="PF13517">
    <property type="entry name" value="FG-GAP_3"/>
    <property type="match status" value="1"/>
</dbReference>
<reference evidence="3 4" key="1">
    <citation type="submission" date="2017-12" db="EMBL/GenBank/DDBJ databases">
        <authorList>
            <person name="Paulsen S."/>
            <person name="Gram L.K."/>
        </authorList>
    </citation>
    <scope>NUCLEOTIDE SEQUENCE [LARGE SCALE GENOMIC DNA]</scope>
    <source>
        <strain evidence="3 4">S2897</strain>
    </source>
</reference>
<feature type="signal peptide" evidence="2">
    <location>
        <begin position="1"/>
        <end position="28"/>
    </location>
</feature>
<dbReference type="PANTHER" id="PTHR44103:SF1">
    <property type="entry name" value="PROPROTEIN CONVERTASE P"/>
    <property type="match status" value="1"/>
</dbReference>
<dbReference type="InterPro" id="IPR028994">
    <property type="entry name" value="Integrin_alpha_N"/>
</dbReference>
<evidence type="ECO:0008006" key="5">
    <source>
        <dbReference type="Google" id="ProtNLM"/>
    </source>
</evidence>
<evidence type="ECO:0000313" key="3">
    <source>
        <dbReference type="EMBL" id="TMP85865.1"/>
    </source>
</evidence>
<dbReference type="Gene3D" id="2.130.10.130">
    <property type="entry name" value="Integrin alpha, N-terminal"/>
    <property type="match status" value="2"/>
</dbReference>
<name>A0A5S3Z275_9GAMM</name>
<dbReference type="Proteomes" id="UP000305874">
    <property type="component" value="Unassembled WGS sequence"/>
</dbReference>
<dbReference type="InterPro" id="IPR013517">
    <property type="entry name" value="FG-GAP"/>
</dbReference>
<proteinExistence type="predicted"/>
<evidence type="ECO:0000256" key="2">
    <source>
        <dbReference type="SAM" id="SignalP"/>
    </source>
</evidence>
<reference evidence="4" key="2">
    <citation type="submission" date="2019-06" db="EMBL/GenBank/DDBJ databases">
        <title>Co-occurence of chitin degradation, pigmentation and bioactivity in marine Pseudoalteromonas.</title>
        <authorList>
            <person name="Sonnenschein E.C."/>
            <person name="Bech P.K."/>
        </authorList>
    </citation>
    <scope>NUCLEOTIDE SEQUENCE [LARGE SCALE GENOMIC DNA]</scope>
    <source>
        <strain evidence="4">S2897</strain>
    </source>
</reference>
<organism evidence="3 4">
    <name type="scientific">Pseudoalteromonas ruthenica</name>
    <dbReference type="NCBI Taxonomy" id="151081"/>
    <lineage>
        <taxon>Bacteria</taxon>
        <taxon>Pseudomonadati</taxon>
        <taxon>Pseudomonadota</taxon>
        <taxon>Gammaproteobacteria</taxon>
        <taxon>Alteromonadales</taxon>
        <taxon>Pseudoalteromonadaceae</taxon>
        <taxon>Pseudoalteromonas</taxon>
    </lineage>
</organism>
<dbReference type="EMBL" id="PNCG01000017">
    <property type="protein sequence ID" value="TMP85865.1"/>
    <property type="molecule type" value="Genomic_DNA"/>
</dbReference>
<sequence length="501" mass="55827">MRFNVTGRHLPIKSAIAALLLLSKPVWADAFSEHHLDVDFNITQAPISADISPHPGKEIIAIGRSSAKAQQVAVLALVDGTLTQVDRFAIGEQYFAYDIGNDPQGKQTLYFLAKDHVGRYQYPQGPSEPRLLSYLEVSSVFQIQRSNFMRRMPFIFDFNGDESADVMLPNFNELQVWFSQQDKAHKLSKLAITGQNVLTRDGLSVTPAQTFTLDINNDERMDIAHLTPGQLHIYTAAKRHFDHQAVAIREDIHAIDWWDQLDDDGRSLDQSDLNYRKLERFEDVNGDAIVDMVVRYTQSSGVLDRKNDYEIFYGKNTADGELRYGAQADTTVRAEGTLTGLELQDIDGDGRKEVMVSSFELGVSQVVSALLASSIDQDVLLYRQNAQGQYPEQPSMDYETEMGFSISKGRASEPLVKLADISGDGILDLLLSEDSDELIYRLGNKDGGFSRKSSQDIALPQSAAQISHADINGDNKADLIAYYGKLDSAKLHKRLTLLVAK</sequence>
<accession>A0A5S3Z275</accession>
<dbReference type="AlphaFoldDB" id="A0A5S3Z275"/>
<evidence type="ECO:0000313" key="4">
    <source>
        <dbReference type="Proteomes" id="UP000305874"/>
    </source>
</evidence>
<gene>
    <name evidence="3" type="ORF">CWC05_16135</name>
</gene>
<evidence type="ECO:0000256" key="1">
    <source>
        <dbReference type="ARBA" id="ARBA00022729"/>
    </source>
</evidence>
<dbReference type="STRING" id="151081.TW72_00580"/>
<dbReference type="SUPFAM" id="SSF69318">
    <property type="entry name" value="Integrin alpha N-terminal domain"/>
    <property type="match status" value="1"/>
</dbReference>
<protein>
    <recommendedName>
        <fullName evidence="5">VCBS repeat-containing protein</fullName>
    </recommendedName>
</protein>
<keyword evidence="1 2" id="KW-0732">Signal</keyword>